<evidence type="ECO:0000256" key="5">
    <source>
        <dbReference type="ARBA" id="ARBA00023170"/>
    </source>
</evidence>
<evidence type="ECO:0000256" key="2">
    <source>
        <dbReference type="ARBA" id="ARBA00022692"/>
    </source>
</evidence>
<evidence type="ECO:0000313" key="8">
    <source>
        <dbReference type="Ensembl" id="ENSXETP00000108784"/>
    </source>
</evidence>
<dbReference type="Ensembl" id="ENSXETT00000110790">
    <property type="protein sequence ID" value="ENSXETP00000108784"/>
    <property type="gene ID" value="ENSXETG00000042654"/>
</dbReference>
<dbReference type="GO" id="GO:0016020">
    <property type="term" value="C:membrane"/>
    <property type="evidence" value="ECO:0007669"/>
    <property type="project" value="UniProtKB-SubCell"/>
</dbReference>
<dbReference type="AlphaFoldDB" id="A0A803JLF0"/>
<dbReference type="SUPFAM" id="SSF53822">
    <property type="entry name" value="Periplasmic binding protein-like I"/>
    <property type="match status" value="1"/>
</dbReference>
<protein>
    <recommendedName>
        <fullName evidence="7">Receptor ligand binding region domain-containing protein</fullName>
    </recommendedName>
</protein>
<dbReference type="Pfam" id="PF01094">
    <property type="entry name" value="ANF_receptor"/>
    <property type="match status" value="1"/>
</dbReference>
<dbReference type="PANTHER" id="PTHR24061:SF588">
    <property type="entry name" value="VOMERONASAL TYPE-2 RECEPTOR 26"/>
    <property type="match status" value="1"/>
</dbReference>
<organism evidence="8">
    <name type="scientific">Xenopus tropicalis</name>
    <name type="common">Western clawed frog</name>
    <name type="synonym">Silurana tropicalis</name>
    <dbReference type="NCBI Taxonomy" id="8364"/>
    <lineage>
        <taxon>Eukaryota</taxon>
        <taxon>Metazoa</taxon>
        <taxon>Chordata</taxon>
        <taxon>Craniata</taxon>
        <taxon>Vertebrata</taxon>
        <taxon>Euteleostomi</taxon>
        <taxon>Amphibia</taxon>
        <taxon>Batrachia</taxon>
        <taxon>Anura</taxon>
        <taxon>Pipoidea</taxon>
        <taxon>Pipidae</taxon>
        <taxon>Xenopodinae</taxon>
        <taxon>Xenopus</taxon>
        <taxon>Silurana</taxon>
    </lineage>
</organism>
<reference evidence="8" key="2">
    <citation type="submission" date="2021-03" db="UniProtKB">
        <authorList>
            <consortium name="Ensembl"/>
        </authorList>
    </citation>
    <scope>IDENTIFICATION</scope>
</reference>
<evidence type="ECO:0000256" key="3">
    <source>
        <dbReference type="ARBA" id="ARBA00022989"/>
    </source>
</evidence>
<feature type="domain" description="Receptor ligand binding region" evidence="7">
    <location>
        <begin position="82"/>
        <end position="455"/>
    </location>
</feature>
<keyword evidence="6" id="KW-0325">Glycoprotein</keyword>
<name>A0A803JLF0_XENTR</name>
<keyword evidence="3" id="KW-1133">Transmembrane helix</keyword>
<reference evidence="8" key="1">
    <citation type="journal article" date="2010" name="Science">
        <title>The genome of the Western clawed frog Xenopus tropicalis.</title>
        <authorList>
            <person name="Hellsten U."/>
            <person name="Harland R.M."/>
            <person name="Gilchrist M.J."/>
            <person name="Hendrix D."/>
            <person name="Jurka J."/>
            <person name="Kapitonov V."/>
            <person name="Ovcharenko I."/>
            <person name="Putnam N.H."/>
            <person name="Shu S."/>
            <person name="Taher L."/>
            <person name="Blitz I.L."/>
            <person name="Blumberg B."/>
            <person name="Dichmann D.S."/>
            <person name="Dubchak I."/>
            <person name="Amaya E."/>
            <person name="Detter J.C."/>
            <person name="Fletcher R."/>
            <person name="Gerhard D.S."/>
            <person name="Goodstein D."/>
            <person name="Graves T."/>
            <person name="Grigoriev I.V."/>
            <person name="Grimwood J."/>
            <person name="Kawashima T."/>
            <person name="Lindquist E."/>
            <person name="Lucas S.M."/>
            <person name="Mead P.E."/>
            <person name="Mitros T."/>
            <person name="Ogino H."/>
            <person name="Ohta Y."/>
            <person name="Poliakov A.V."/>
            <person name="Pollet N."/>
            <person name="Robert J."/>
            <person name="Salamov A."/>
            <person name="Sater A.K."/>
            <person name="Schmutz J."/>
            <person name="Terry A."/>
            <person name="Vize P.D."/>
            <person name="Warren W.C."/>
            <person name="Wells D."/>
            <person name="Wills A."/>
            <person name="Wilson R.K."/>
            <person name="Zimmerman L.B."/>
            <person name="Zorn A.M."/>
            <person name="Grainger R."/>
            <person name="Grammer T."/>
            <person name="Khokha M.K."/>
            <person name="Richardson P.M."/>
            <person name="Rokhsar D.S."/>
        </authorList>
    </citation>
    <scope>NUCLEOTIDE SEQUENCE [LARGE SCALE GENOMIC DNA]</scope>
    <source>
        <strain evidence="8">Nigerian</strain>
    </source>
</reference>
<evidence type="ECO:0000256" key="1">
    <source>
        <dbReference type="ARBA" id="ARBA00004141"/>
    </source>
</evidence>
<dbReference type="InterPro" id="IPR000068">
    <property type="entry name" value="GPCR_3_Ca_sens_rcpt-rel"/>
</dbReference>
<dbReference type="GO" id="GO:0004930">
    <property type="term" value="F:G protein-coupled receptor activity"/>
    <property type="evidence" value="ECO:0007669"/>
    <property type="project" value="InterPro"/>
</dbReference>
<evidence type="ECO:0000259" key="7">
    <source>
        <dbReference type="Pfam" id="PF01094"/>
    </source>
</evidence>
<dbReference type="InterPro" id="IPR000337">
    <property type="entry name" value="GPCR_3"/>
</dbReference>
<sequence>YLFILCIGPCRSGVQPTNPACHLRIAEILEDYEYIQNGDIIIGGLLTVNTYASSERLPWDTKYKTLCVNLQPRYYRQLVELRLAVEEINKNSSLFPNLTLGYHIYDSCGHGQKAVRSVLQILSGTREPVPNYSCDGKRKIVGFIGDLISDTTIISAQILSLFGFSQISYGASDPLLSDRAAFPYFFRTLQSFYGSSLVVSKLLKHFGWTWVGIIRFNYDSGENELQALTDYFSRDGICVEFTIKISHYLDEMSYDDQTYSNRMKEIIHKSTTNIIVVCGKLSATGMSKLMKLRDELVNKTLIFSPSASVIGHIEIPIVATLYGSLILAQYTVYPRDTQEIMEFIHDIHPSKDPGDKLLEDILLIRFKCSSKDLYKNELYGFLYETYCKICTDKDITKALAILNATLLGALSPHVHLAVTIMSRAVHEMHRSFSEGRKAQRYQYQLHHYLKTTHYQTKYGGE</sequence>
<comment type="subcellular location">
    <subcellularLocation>
        <location evidence="1">Membrane</location>
        <topology evidence="1">Multi-pass membrane protein</topology>
    </subcellularLocation>
</comment>
<dbReference type="PANTHER" id="PTHR24061">
    <property type="entry name" value="CALCIUM-SENSING RECEPTOR-RELATED"/>
    <property type="match status" value="1"/>
</dbReference>
<dbReference type="PRINTS" id="PR00248">
    <property type="entry name" value="GPCRMGR"/>
</dbReference>
<accession>A0A803JLF0</accession>
<evidence type="ECO:0000256" key="6">
    <source>
        <dbReference type="ARBA" id="ARBA00023180"/>
    </source>
</evidence>
<evidence type="ECO:0000256" key="4">
    <source>
        <dbReference type="ARBA" id="ARBA00023136"/>
    </source>
</evidence>
<dbReference type="InterPro" id="IPR001828">
    <property type="entry name" value="ANF_lig-bd_rcpt"/>
</dbReference>
<dbReference type="InterPro" id="IPR028082">
    <property type="entry name" value="Peripla_BP_I"/>
</dbReference>
<keyword evidence="5" id="KW-0675">Receptor</keyword>
<proteinExistence type="predicted"/>
<dbReference type="GeneTree" id="ENSGT00950000182788"/>
<keyword evidence="4" id="KW-0472">Membrane</keyword>
<dbReference type="FunFam" id="3.40.50.2300:FF:000728">
    <property type="entry name" value="Uncharacterized protein"/>
    <property type="match status" value="1"/>
</dbReference>
<dbReference type="Gene3D" id="3.40.50.2300">
    <property type="match status" value="2"/>
</dbReference>
<dbReference type="FunFam" id="3.40.50.2300:FF:000260">
    <property type="entry name" value="Uncharacterized protein"/>
    <property type="match status" value="1"/>
</dbReference>
<dbReference type="InParanoid" id="A0A803JLF0"/>
<keyword evidence="2" id="KW-0812">Transmembrane</keyword>